<dbReference type="STRING" id="1033731.SAMN05444145_102385"/>
<dbReference type="InterPro" id="IPR038653">
    <property type="entry name" value="Put_CMD_sf"/>
</dbReference>
<protein>
    <submittedName>
        <fullName evidence="2">Putative carbohydrate metabolism domain-containing protein</fullName>
    </submittedName>
</protein>
<sequence>MKLKIFTISLLLAGAACVSCIREEALNTEADIESCTLAGDVLNRDPVIENEKVTLYLKKTADLSDLAPEFTLTPGATISPASGTKLDFSSPQYYEVISEDGRWKKRYKVEATTSYNIPTLFQFEKVRTTKTAKGEYQIFYETDNSGKETIVWASGNSGYALTGAGSGADTYPTYQSNIGYRNKCLALTTRKTGKYGADMNMPIAAGNLFLGTFEVLNALTNPLKATKFGIPTDAVPSRIQGYYKYKAGETFYELDKSRPDKLKPVPDKTDIFNIYAVFYESTEDMKTLDGTNALAEDNPNIFAVARITDAKETDEWTEFDLPFVFRAGKTVDPVKLSEGKYSLAIVFSSSIDGDRFSGAPGSTLCVDEVTMEYRDE</sequence>
<dbReference type="Pfam" id="PF13201">
    <property type="entry name" value="PCMD"/>
    <property type="match status" value="1"/>
</dbReference>
<reference evidence="2 3" key="1">
    <citation type="submission" date="2016-10" db="EMBL/GenBank/DDBJ databases">
        <authorList>
            <person name="de Groot N.N."/>
        </authorList>
    </citation>
    <scope>NUCLEOTIDE SEQUENCE [LARGE SCALE GENOMIC DNA]</scope>
    <source>
        <strain evidence="2 3">DSM 25383</strain>
    </source>
</reference>
<dbReference type="Gene3D" id="2.60.40.2340">
    <property type="match status" value="1"/>
</dbReference>
<dbReference type="EMBL" id="FNRI01000002">
    <property type="protein sequence ID" value="SEA28642.1"/>
    <property type="molecule type" value="Genomic_DNA"/>
</dbReference>
<keyword evidence="3" id="KW-1185">Reference proteome</keyword>
<dbReference type="OrthoDB" id="713122at2"/>
<dbReference type="RefSeq" id="WP_010262884.1">
    <property type="nucleotide sequence ID" value="NZ_CAEG01000012.1"/>
</dbReference>
<dbReference type="Gene3D" id="2.60.120.890">
    <property type="entry name" value="BT2081, beta-jelly-roll domain"/>
    <property type="match status" value="1"/>
</dbReference>
<proteinExistence type="predicted"/>
<organism evidence="2 3">
    <name type="scientific">Alistipes timonensis JC136</name>
    <dbReference type="NCBI Taxonomy" id="1033731"/>
    <lineage>
        <taxon>Bacteria</taxon>
        <taxon>Pseudomonadati</taxon>
        <taxon>Bacteroidota</taxon>
        <taxon>Bacteroidia</taxon>
        <taxon>Bacteroidales</taxon>
        <taxon>Rikenellaceae</taxon>
        <taxon>Alistipes</taxon>
    </lineage>
</organism>
<gene>
    <name evidence="2" type="ORF">SAMN05444145_102385</name>
</gene>
<accession>A0A1H3ZZD5</accession>
<name>A0A1H3ZZD5_9BACT</name>
<dbReference type="AlphaFoldDB" id="A0A1H3ZZD5"/>
<feature type="domain" description="Putative carbohydrate metabolism" evidence="1">
    <location>
        <begin position="123"/>
        <end position="371"/>
    </location>
</feature>
<evidence type="ECO:0000259" key="1">
    <source>
        <dbReference type="Pfam" id="PF13201"/>
    </source>
</evidence>
<evidence type="ECO:0000313" key="2">
    <source>
        <dbReference type="EMBL" id="SEA28642.1"/>
    </source>
</evidence>
<dbReference type="PROSITE" id="PS51257">
    <property type="entry name" value="PROKAR_LIPOPROTEIN"/>
    <property type="match status" value="1"/>
</dbReference>
<evidence type="ECO:0000313" key="3">
    <source>
        <dbReference type="Proteomes" id="UP000183253"/>
    </source>
</evidence>
<dbReference type="InterPro" id="IPR025112">
    <property type="entry name" value="PCMD"/>
</dbReference>
<dbReference type="Proteomes" id="UP000183253">
    <property type="component" value="Unassembled WGS sequence"/>
</dbReference>